<organism evidence="1 2">
    <name type="scientific">Vibrio cidicii</name>
    <dbReference type="NCBI Taxonomy" id="1763883"/>
    <lineage>
        <taxon>Bacteria</taxon>
        <taxon>Pseudomonadati</taxon>
        <taxon>Pseudomonadota</taxon>
        <taxon>Gammaproteobacteria</taxon>
        <taxon>Vibrionales</taxon>
        <taxon>Vibrionaceae</taxon>
        <taxon>Vibrio</taxon>
    </lineage>
</organism>
<comment type="caution">
    <text evidence="1">The sequence shown here is derived from an EMBL/GenBank/DDBJ whole genome shotgun (WGS) entry which is preliminary data.</text>
</comment>
<name>A0A151KTL3_9VIBR</name>
<accession>A0A151KTL3</accession>
<proteinExistence type="predicted"/>
<gene>
    <name evidence="1" type="ORF">ATY37_20700</name>
</gene>
<evidence type="ECO:0000313" key="2">
    <source>
        <dbReference type="Proteomes" id="UP000075346"/>
    </source>
</evidence>
<protein>
    <submittedName>
        <fullName evidence="1">Uncharacterized protein</fullName>
    </submittedName>
</protein>
<reference evidence="2" key="1">
    <citation type="submission" date="2015-12" db="EMBL/GenBank/DDBJ databases">
        <authorList>
            <person name="Shamseldin A."/>
            <person name="Moawad H."/>
            <person name="Abd El-Rahim W.M."/>
            <person name="Sadowsky M.J."/>
        </authorList>
    </citation>
    <scope>NUCLEOTIDE SEQUENCE [LARGE SCALE GENOMIC DNA]</scope>
    <source>
        <strain evidence="2">2538-88</strain>
    </source>
</reference>
<dbReference type="EMBL" id="LOBR01000102">
    <property type="protein sequence ID" value="KYN82465.1"/>
    <property type="molecule type" value="Genomic_DNA"/>
</dbReference>
<dbReference type="Proteomes" id="UP000075346">
    <property type="component" value="Unassembled WGS sequence"/>
</dbReference>
<dbReference type="AlphaFoldDB" id="A0A151KTL3"/>
<sequence length="177" mass="19959">MKDLVRKSVLLIGLVLSFALQANDLVPLKMLNGKVTISTPRDFVPMSKEIIEIKYPSSRRPTEVLTEQTTEVTLAFSYTNNKLSKTELSEAHKVFSKSFHNLYPSATWVRDELIQQNGHPFIVLELITPAIDTKIHNILYATSVDGRLLLVSFNTTLGKAEEWLAQGKQMMKSIVIN</sequence>
<evidence type="ECO:0000313" key="1">
    <source>
        <dbReference type="EMBL" id="KYN82465.1"/>
    </source>
</evidence>